<dbReference type="GO" id="GO:0009089">
    <property type="term" value="P:lysine biosynthetic process via diaminopimelate"/>
    <property type="evidence" value="ECO:0007669"/>
    <property type="project" value="UniProtKB-UniRule"/>
</dbReference>
<dbReference type="PIRSF" id="PIRSF001365">
    <property type="entry name" value="DHDPS"/>
    <property type="match status" value="1"/>
</dbReference>
<sequence length="292" mass="31798">MLAPRLMTAMITPYDQNLHVNYAKAAELARYLADNGSEGIVVSGTTGESPVLTKEEKLLLFKTVKEAVGDRVKVWMGTGSNDTRQSIELSREAEKLGADGVMLVCPYYNKPTQEGLYQHFKAIAESVSLPVMLYNVPGRTASNLLPETAARLAAIENITAIKEASGDMDQISKLIRLLPDKVLVYSGDDSLTLPIMSLGGYGVISIASHLVGNDIKEMIDAFVSGDVKKAAALHLKLFPLFKGLFVTTNPIPVKEALNLRGMQVGGFRLPLTSIGEKEKEFLAELLKQYNLL</sequence>
<dbReference type="EMBL" id="FQWY01000027">
    <property type="protein sequence ID" value="SHH06041.1"/>
    <property type="molecule type" value="Genomic_DNA"/>
</dbReference>
<dbReference type="STRING" id="1123382.SAMN02745221_01584"/>
<dbReference type="AlphaFoldDB" id="A0A1M5PWY0"/>
<accession>A0A1M5PWY0</accession>
<dbReference type="SMART" id="SM01130">
    <property type="entry name" value="DHDPS"/>
    <property type="match status" value="1"/>
</dbReference>
<dbReference type="SUPFAM" id="SSF51569">
    <property type="entry name" value="Aldolase"/>
    <property type="match status" value="1"/>
</dbReference>
<dbReference type="InterPro" id="IPR020625">
    <property type="entry name" value="Schiff_base-form_aldolases_AS"/>
</dbReference>
<evidence type="ECO:0000256" key="4">
    <source>
        <dbReference type="ARBA" id="ARBA00012086"/>
    </source>
</evidence>
<evidence type="ECO:0000256" key="1">
    <source>
        <dbReference type="ARBA" id="ARBA00003294"/>
    </source>
</evidence>
<feature type="binding site" evidence="12 15">
    <location>
        <position position="46"/>
    </location>
    <ligand>
        <name>pyruvate</name>
        <dbReference type="ChEBI" id="CHEBI:15361"/>
    </ligand>
</feature>
<dbReference type="RefSeq" id="WP_073092506.1">
    <property type="nucleotide sequence ID" value="NZ_FQWY01000027.1"/>
</dbReference>
<evidence type="ECO:0000256" key="11">
    <source>
        <dbReference type="ARBA" id="ARBA00047836"/>
    </source>
</evidence>
<evidence type="ECO:0000256" key="3">
    <source>
        <dbReference type="ARBA" id="ARBA00007592"/>
    </source>
</evidence>
<evidence type="ECO:0000256" key="6">
    <source>
        <dbReference type="ARBA" id="ARBA00022605"/>
    </source>
</evidence>
<feature type="active site" description="Schiff-base intermediate with substrate" evidence="12 14">
    <location>
        <position position="162"/>
    </location>
</feature>
<evidence type="ECO:0000256" key="2">
    <source>
        <dbReference type="ARBA" id="ARBA00005120"/>
    </source>
</evidence>
<feature type="site" description="Part of a proton relay during catalysis" evidence="12">
    <location>
        <position position="45"/>
    </location>
</feature>
<comment type="similarity">
    <text evidence="3 12 13">Belongs to the DapA family.</text>
</comment>
<dbReference type="InterPro" id="IPR005263">
    <property type="entry name" value="DapA"/>
</dbReference>
<dbReference type="Proteomes" id="UP000242329">
    <property type="component" value="Unassembled WGS sequence"/>
</dbReference>
<proteinExistence type="inferred from homology"/>
<dbReference type="Gene3D" id="3.20.20.70">
    <property type="entry name" value="Aldolase class I"/>
    <property type="match status" value="1"/>
</dbReference>
<feature type="active site" description="Proton donor/acceptor" evidence="12 14">
    <location>
        <position position="134"/>
    </location>
</feature>
<evidence type="ECO:0000256" key="15">
    <source>
        <dbReference type="PIRSR" id="PIRSR001365-2"/>
    </source>
</evidence>
<dbReference type="InterPro" id="IPR020624">
    <property type="entry name" value="Schiff_base-form_aldolases_CS"/>
</dbReference>
<dbReference type="Pfam" id="PF00701">
    <property type="entry name" value="DHDPS"/>
    <property type="match status" value="1"/>
</dbReference>
<keyword evidence="17" id="KW-1185">Reference proteome</keyword>
<dbReference type="GO" id="GO:0019877">
    <property type="term" value="P:diaminopimelate biosynthetic process"/>
    <property type="evidence" value="ECO:0007669"/>
    <property type="project" value="UniProtKB-UniRule"/>
</dbReference>
<keyword evidence="8 12" id="KW-0457">Lysine biosynthesis</keyword>
<comment type="subcellular location">
    <subcellularLocation>
        <location evidence="12">Cytoplasm</location>
    </subcellularLocation>
</comment>
<evidence type="ECO:0000256" key="5">
    <source>
        <dbReference type="ARBA" id="ARBA00022490"/>
    </source>
</evidence>
<comment type="catalytic activity">
    <reaction evidence="11 12">
        <text>L-aspartate 4-semialdehyde + pyruvate = (2S,4S)-4-hydroxy-2,3,4,5-tetrahydrodipicolinate + H2O + H(+)</text>
        <dbReference type="Rhea" id="RHEA:34171"/>
        <dbReference type="ChEBI" id="CHEBI:15361"/>
        <dbReference type="ChEBI" id="CHEBI:15377"/>
        <dbReference type="ChEBI" id="CHEBI:15378"/>
        <dbReference type="ChEBI" id="CHEBI:67139"/>
        <dbReference type="ChEBI" id="CHEBI:537519"/>
        <dbReference type="EC" id="4.3.3.7"/>
    </reaction>
</comment>
<dbReference type="PANTHER" id="PTHR12128">
    <property type="entry name" value="DIHYDRODIPICOLINATE SYNTHASE"/>
    <property type="match status" value="1"/>
</dbReference>
<evidence type="ECO:0000256" key="8">
    <source>
        <dbReference type="ARBA" id="ARBA00023154"/>
    </source>
</evidence>
<comment type="caution">
    <text evidence="12">Was originally thought to be a dihydrodipicolinate synthase (DHDPS), catalyzing the condensation of (S)-aspartate-beta-semialdehyde [(S)-ASA] and pyruvate to dihydrodipicolinate (DHDP). However, it was shown in E.coli that the product of the enzymatic reaction is not dihydrodipicolinate but in fact (4S)-4-hydroxy-2,3,4,5-tetrahydro-(2S)-dipicolinic acid (HTPA), and that the consecutive dehydration reaction leading to DHDP is not spontaneous but catalyzed by DapB.</text>
</comment>
<dbReference type="PROSITE" id="PS00666">
    <property type="entry name" value="DHDPS_2"/>
    <property type="match status" value="1"/>
</dbReference>
<evidence type="ECO:0000256" key="12">
    <source>
        <dbReference type="HAMAP-Rule" id="MF_00418"/>
    </source>
</evidence>
<evidence type="ECO:0000256" key="14">
    <source>
        <dbReference type="PIRSR" id="PIRSR001365-1"/>
    </source>
</evidence>
<protein>
    <recommendedName>
        <fullName evidence="4 12">4-hydroxy-tetrahydrodipicolinate synthase</fullName>
        <shortName evidence="12">HTPA synthase</shortName>
        <ecNumber evidence="4 12">4.3.3.7</ecNumber>
    </recommendedName>
</protein>
<dbReference type="GO" id="GO:0008840">
    <property type="term" value="F:4-hydroxy-tetrahydrodipicolinate synthase activity"/>
    <property type="evidence" value="ECO:0007669"/>
    <property type="project" value="UniProtKB-UniRule"/>
</dbReference>
<dbReference type="NCBIfam" id="TIGR00674">
    <property type="entry name" value="dapA"/>
    <property type="match status" value="1"/>
</dbReference>
<comment type="pathway">
    <text evidence="2 12">Amino-acid biosynthesis; L-lysine biosynthesis via DAP pathway; (S)-tetrahydrodipicolinate from L-aspartate: step 3/4.</text>
</comment>
<feature type="site" description="Part of a proton relay during catalysis" evidence="12">
    <location>
        <position position="108"/>
    </location>
</feature>
<dbReference type="PROSITE" id="PS00665">
    <property type="entry name" value="DHDPS_1"/>
    <property type="match status" value="1"/>
</dbReference>
<comment type="function">
    <text evidence="1 12">Catalyzes the condensation of (S)-aspartate-beta-semialdehyde [(S)-ASA] and pyruvate to 4-hydroxy-tetrahydrodipicolinate (HTPA).</text>
</comment>
<evidence type="ECO:0000256" key="7">
    <source>
        <dbReference type="ARBA" id="ARBA00022915"/>
    </source>
</evidence>
<keyword evidence="9 12" id="KW-0456">Lyase</keyword>
<keyword evidence="6 12" id="KW-0028">Amino-acid biosynthesis</keyword>
<evidence type="ECO:0000256" key="13">
    <source>
        <dbReference type="PIRNR" id="PIRNR001365"/>
    </source>
</evidence>
<dbReference type="HAMAP" id="MF_00418">
    <property type="entry name" value="DapA"/>
    <property type="match status" value="1"/>
</dbReference>
<evidence type="ECO:0000313" key="17">
    <source>
        <dbReference type="Proteomes" id="UP000242329"/>
    </source>
</evidence>
<evidence type="ECO:0000313" key="16">
    <source>
        <dbReference type="EMBL" id="SHH06041.1"/>
    </source>
</evidence>
<dbReference type="GO" id="GO:0005829">
    <property type="term" value="C:cytosol"/>
    <property type="evidence" value="ECO:0007669"/>
    <property type="project" value="TreeGrafter"/>
</dbReference>
<evidence type="ECO:0000256" key="10">
    <source>
        <dbReference type="ARBA" id="ARBA00023270"/>
    </source>
</evidence>
<keyword evidence="7 12" id="KW-0220">Diaminopimelate biosynthesis</keyword>
<organism evidence="16 17">
    <name type="scientific">Thermosyntropha lipolytica DSM 11003</name>
    <dbReference type="NCBI Taxonomy" id="1123382"/>
    <lineage>
        <taxon>Bacteria</taxon>
        <taxon>Bacillati</taxon>
        <taxon>Bacillota</taxon>
        <taxon>Clostridia</taxon>
        <taxon>Eubacteriales</taxon>
        <taxon>Syntrophomonadaceae</taxon>
        <taxon>Thermosyntropha</taxon>
    </lineage>
</organism>
<keyword evidence="10 12" id="KW-0704">Schiff base</keyword>
<feature type="binding site" evidence="12 15">
    <location>
        <position position="204"/>
    </location>
    <ligand>
        <name>pyruvate</name>
        <dbReference type="ChEBI" id="CHEBI:15361"/>
    </ligand>
</feature>
<gene>
    <name evidence="12" type="primary">dapA</name>
    <name evidence="16" type="ORF">SAMN02745221_01584</name>
</gene>
<dbReference type="PANTHER" id="PTHR12128:SF66">
    <property type="entry name" value="4-HYDROXY-2-OXOGLUTARATE ALDOLASE, MITOCHONDRIAL"/>
    <property type="match status" value="1"/>
</dbReference>
<reference evidence="17" key="1">
    <citation type="submission" date="2016-11" db="EMBL/GenBank/DDBJ databases">
        <authorList>
            <person name="Varghese N."/>
            <person name="Submissions S."/>
        </authorList>
    </citation>
    <scope>NUCLEOTIDE SEQUENCE [LARGE SCALE GENOMIC DNA]</scope>
    <source>
        <strain evidence="17">DSM 11003</strain>
    </source>
</reference>
<dbReference type="InterPro" id="IPR002220">
    <property type="entry name" value="DapA-like"/>
</dbReference>
<dbReference type="EC" id="4.3.3.7" evidence="4 12"/>
<dbReference type="InterPro" id="IPR013785">
    <property type="entry name" value="Aldolase_TIM"/>
</dbReference>
<dbReference type="OrthoDB" id="9782828at2"/>
<dbReference type="CDD" id="cd00950">
    <property type="entry name" value="DHDPS"/>
    <property type="match status" value="1"/>
</dbReference>
<dbReference type="UniPathway" id="UPA00034">
    <property type="reaction ID" value="UER00017"/>
</dbReference>
<dbReference type="PRINTS" id="PR00146">
    <property type="entry name" value="DHPICSNTHASE"/>
</dbReference>
<name>A0A1M5PWY0_9FIRM</name>
<keyword evidence="5 12" id="KW-0963">Cytoplasm</keyword>
<evidence type="ECO:0000256" key="9">
    <source>
        <dbReference type="ARBA" id="ARBA00023239"/>
    </source>
</evidence>
<comment type="subunit">
    <text evidence="12">Homotetramer; dimer of dimers.</text>
</comment>